<evidence type="ECO:0000313" key="3">
    <source>
        <dbReference type="Proteomes" id="UP001162156"/>
    </source>
</evidence>
<feature type="compositionally biased region" description="Basic and acidic residues" evidence="1">
    <location>
        <begin position="149"/>
        <end position="166"/>
    </location>
</feature>
<feature type="compositionally biased region" description="Basic and acidic residues" evidence="1">
    <location>
        <begin position="224"/>
        <end position="241"/>
    </location>
</feature>
<evidence type="ECO:0000313" key="2">
    <source>
        <dbReference type="EMBL" id="KAJ8947258.1"/>
    </source>
</evidence>
<feature type="compositionally biased region" description="Pro residues" evidence="1">
    <location>
        <begin position="61"/>
        <end position="73"/>
    </location>
</feature>
<reference evidence="2" key="1">
    <citation type="journal article" date="2023" name="Insect Mol. Biol.">
        <title>Genome sequencing provides insights into the evolution of gene families encoding plant cell wall-degrading enzymes in longhorned beetles.</title>
        <authorList>
            <person name="Shin N.R."/>
            <person name="Okamura Y."/>
            <person name="Kirsch R."/>
            <person name="Pauchet Y."/>
        </authorList>
    </citation>
    <scope>NUCLEOTIDE SEQUENCE</scope>
    <source>
        <strain evidence="2">RBIC_L_NR</strain>
    </source>
</reference>
<feature type="compositionally biased region" description="Polar residues" evidence="1">
    <location>
        <begin position="213"/>
        <end position="223"/>
    </location>
</feature>
<dbReference type="Pfam" id="PF00418">
    <property type="entry name" value="Tubulin-binding"/>
    <property type="match status" value="1"/>
</dbReference>
<dbReference type="EMBL" id="JANEYF010002389">
    <property type="protein sequence ID" value="KAJ8947258.1"/>
    <property type="molecule type" value="Genomic_DNA"/>
</dbReference>
<protein>
    <submittedName>
        <fullName evidence="2">Uncharacterized protein</fullName>
    </submittedName>
</protein>
<dbReference type="PROSITE" id="PS51491">
    <property type="entry name" value="TAU_MAP_2"/>
    <property type="match status" value="1"/>
</dbReference>
<feature type="compositionally biased region" description="Polar residues" evidence="1">
    <location>
        <begin position="389"/>
        <end position="403"/>
    </location>
</feature>
<comment type="caution">
    <text evidence="2">The sequence shown here is derived from an EMBL/GenBank/DDBJ whole genome shotgun (WGS) entry which is preliminary data.</text>
</comment>
<keyword evidence="3" id="KW-1185">Reference proteome</keyword>
<name>A0AAV8Y8Z0_9CUCU</name>
<gene>
    <name evidence="2" type="ORF">NQ314_008657</name>
</gene>
<feature type="compositionally biased region" description="Polar residues" evidence="1">
    <location>
        <begin position="172"/>
        <end position="183"/>
    </location>
</feature>
<feature type="compositionally biased region" description="Basic and acidic residues" evidence="1">
    <location>
        <begin position="354"/>
        <end position="382"/>
    </location>
</feature>
<feature type="compositionally biased region" description="Polar residues" evidence="1">
    <location>
        <begin position="256"/>
        <end position="310"/>
    </location>
</feature>
<sequence length="498" mass="54191">PNLQQNGNGPHLQLSQPSQPQQYSQPPQYPYSPQLPQPGGPVNPLRPLTRVDSRSSFQFRPPFPNQPGSPIVPGPGQRPQVVQGPPGQPFPQNRANYRPVTPFPRAPVQNQRPTGLVHQRSVPAFPAQRPQIQEDLLSRSQTLDTTETEYSKIADDNKNTTNDHIKAPSIAAMNNRSYSLSSNPPEPQNESKEEARRRSISSVDSLGEGRPGSRQSSISGSTENLDKKSENEVPSRPESRSMSRMNKIVEDEDRSPSSLTDVSQKSPDLSNNSTSEKSQPTVSKTPDSTSSNKPYSTKPQSPQAPTNEPQYQAPRYQPQSPKPQPQSPNTHSTKPESIYHYITKPQSTKILENGTKEGSSKTDRYLNLDKPPKAKSPARSEGDNDSGVDESTQGNDQSSNGENKSPRKISKSRTSSTTPTARSLSRGSKSPSLKSPDSNATTPGSASDKKKVPMNKVQVGSAPSPNLKVVTSKIGSLDNASYKPGGGKVKIETKKLDF</sequence>
<dbReference type="Proteomes" id="UP001162156">
    <property type="component" value="Unassembled WGS sequence"/>
</dbReference>
<feature type="compositionally biased region" description="Pro residues" evidence="1">
    <location>
        <begin position="27"/>
        <end position="41"/>
    </location>
</feature>
<feature type="region of interest" description="Disordered" evidence="1">
    <location>
        <begin position="124"/>
        <end position="498"/>
    </location>
</feature>
<feature type="compositionally biased region" description="Low complexity" evidence="1">
    <location>
        <begin position="412"/>
        <end position="426"/>
    </location>
</feature>
<dbReference type="AlphaFoldDB" id="A0AAV8Y8Z0"/>
<feature type="region of interest" description="Disordered" evidence="1">
    <location>
        <begin position="1"/>
        <end position="111"/>
    </location>
</feature>
<proteinExistence type="predicted"/>
<organism evidence="2 3">
    <name type="scientific">Rhamnusium bicolor</name>
    <dbReference type="NCBI Taxonomy" id="1586634"/>
    <lineage>
        <taxon>Eukaryota</taxon>
        <taxon>Metazoa</taxon>
        <taxon>Ecdysozoa</taxon>
        <taxon>Arthropoda</taxon>
        <taxon>Hexapoda</taxon>
        <taxon>Insecta</taxon>
        <taxon>Pterygota</taxon>
        <taxon>Neoptera</taxon>
        <taxon>Endopterygota</taxon>
        <taxon>Coleoptera</taxon>
        <taxon>Polyphaga</taxon>
        <taxon>Cucujiformia</taxon>
        <taxon>Chrysomeloidea</taxon>
        <taxon>Cerambycidae</taxon>
        <taxon>Lepturinae</taxon>
        <taxon>Rhagiini</taxon>
        <taxon>Rhamnusium</taxon>
    </lineage>
</organism>
<dbReference type="GO" id="GO:0015631">
    <property type="term" value="F:tubulin binding"/>
    <property type="evidence" value="ECO:0007669"/>
    <property type="project" value="InterPro"/>
</dbReference>
<feature type="compositionally biased region" description="Basic and acidic residues" evidence="1">
    <location>
        <begin position="489"/>
        <end position="498"/>
    </location>
</feature>
<feature type="compositionally biased region" description="Low complexity" evidence="1">
    <location>
        <begin position="74"/>
        <end position="85"/>
    </location>
</feature>
<evidence type="ECO:0000256" key="1">
    <source>
        <dbReference type="SAM" id="MobiDB-lite"/>
    </source>
</evidence>
<dbReference type="InterPro" id="IPR001084">
    <property type="entry name" value="MAP_tubulin-bd_rpt"/>
</dbReference>
<feature type="compositionally biased region" description="Polar residues" evidence="1">
    <location>
        <begin position="427"/>
        <end position="445"/>
    </location>
</feature>
<feature type="compositionally biased region" description="Low complexity" evidence="1">
    <location>
        <begin position="12"/>
        <end position="26"/>
    </location>
</feature>
<feature type="non-terminal residue" evidence="2">
    <location>
        <position position="1"/>
    </location>
</feature>
<accession>A0AAV8Y8Z0</accession>